<dbReference type="AlphaFoldDB" id="A0A975J1P5"/>
<evidence type="ECO:0000313" key="1">
    <source>
        <dbReference type="EMBL" id="QUE52402.1"/>
    </source>
</evidence>
<evidence type="ECO:0000313" key="2">
    <source>
        <dbReference type="Proteomes" id="UP000676169"/>
    </source>
</evidence>
<sequence>MDGTDVLSREFAGGDWHGHPVTVLPIPKEGAQDYESLVTALAPQLPEGPLVLIGESFSGPIAMKLAKRERGRVEALVIAGGFCASPAPAGLALVPLRPLFLLPPPAIFLKKYLAGPEATHELVESLGAAIRSVPSATLSARAEVILALQESDCPSFESLPVLLVQAHHDEVLSWESQSRLERHFPEADSVWIESPHLLLATNPDVCREAVVEFLSRVPA</sequence>
<keyword evidence="2" id="KW-1185">Reference proteome</keyword>
<dbReference type="SUPFAM" id="SSF53474">
    <property type="entry name" value="alpha/beta-Hydrolases"/>
    <property type="match status" value="1"/>
</dbReference>
<name>A0A975J1P5_9BACT</name>
<organism evidence="1 2">
    <name type="scientific">Luteolibacter ambystomatis</name>
    <dbReference type="NCBI Taxonomy" id="2824561"/>
    <lineage>
        <taxon>Bacteria</taxon>
        <taxon>Pseudomonadati</taxon>
        <taxon>Verrucomicrobiota</taxon>
        <taxon>Verrucomicrobiia</taxon>
        <taxon>Verrucomicrobiales</taxon>
        <taxon>Verrucomicrobiaceae</taxon>
        <taxon>Luteolibacter</taxon>
    </lineage>
</organism>
<accession>A0A975J1P5</accession>
<dbReference type="Proteomes" id="UP000676169">
    <property type="component" value="Chromosome"/>
</dbReference>
<dbReference type="RefSeq" id="WP_211633374.1">
    <property type="nucleotide sequence ID" value="NZ_CP073100.1"/>
</dbReference>
<dbReference type="GO" id="GO:0016787">
    <property type="term" value="F:hydrolase activity"/>
    <property type="evidence" value="ECO:0007669"/>
    <property type="project" value="UniProtKB-KW"/>
</dbReference>
<proteinExistence type="predicted"/>
<dbReference type="Gene3D" id="3.40.50.1820">
    <property type="entry name" value="alpha/beta hydrolase"/>
    <property type="match status" value="1"/>
</dbReference>
<gene>
    <name evidence="1" type="ORF">KBB96_05795</name>
</gene>
<dbReference type="EMBL" id="CP073100">
    <property type="protein sequence ID" value="QUE52402.1"/>
    <property type="molecule type" value="Genomic_DNA"/>
</dbReference>
<keyword evidence="1" id="KW-0378">Hydrolase</keyword>
<dbReference type="KEGG" id="lamb:KBB96_05795"/>
<dbReference type="InterPro" id="IPR029058">
    <property type="entry name" value="AB_hydrolase_fold"/>
</dbReference>
<reference evidence="1" key="1">
    <citation type="submission" date="2021-04" db="EMBL/GenBank/DDBJ databases">
        <title>Luteolibacter sp. 32A isolated from the skin of an Anderson's salamander (Ambystoma andersonii).</title>
        <authorList>
            <person name="Spergser J."/>
            <person name="Busse H.-J."/>
        </authorList>
    </citation>
    <scope>NUCLEOTIDE SEQUENCE</scope>
    <source>
        <strain evidence="1">32A</strain>
    </source>
</reference>
<protein>
    <submittedName>
        <fullName evidence="1">Alpha/beta hydrolase</fullName>
    </submittedName>
</protein>